<dbReference type="PANTHER" id="PTHR30580">
    <property type="entry name" value="PRIMOSOMAL PROTEIN N"/>
    <property type="match status" value="1"/>
</dbReference>
<evidence type="ECO:0000256" key="4">
    <source>
        <dbReference type="ARBA" id="ARBA00022741"/>
    </source>
</evidence>
<evidence type="ECO:0000259" key="13">
    <source>
        <dbReference type="PROSITE" id="PS51192"/>
    </source>
</evidence>
<dbReference type="SMART" id="SM00487">
    <property type="entry name" value="DEXDc"/>
    <property type="match status" value="1"/>
</dbReference>
<keyword evidence="1 12" id="KW-0639">Primosome</keyword>
<dbReference type="KEGG" id="aas:Aasi_0524"/>
<comment type="function">
    <text evidence="12">Initiates the restart of stalled replication forks, which reloads the replicative helicase on sites other than the origin of replication. Recognizes and binds to abandoned replication forks and remodels them to uncover a helicase loading site. Promotes assembly of the primosome at these replication forks.</text>
</comment>
<feature type="binding site" evidence="12">
    <location>
        <position position="548"/>
    </location>
    <ligand>
        <name>Zn(2+)</name>
        <dbReference type="ChEBI" id="CHEBI:29105"/>
        <label>2</label>
    </ligand>
</feature>
<dbReference type="AlphaFoldDB" id="B3ERS5"/>
<dbReference type="GO" id="GO:0003677">
    <property type="term" value="F:DNA binding"/>
    <property type="evidence" value="ECO:0007669"/>
    <property type="project" value="UniProtKB-UniRule"/>
</dbReference>
<feature type="binding site" evidence="12">
    <location>
        <position position="579"/>
    </location>
    <ligand>
        <name>Zn(2+)</name>
        <dbReference type="ChEBI" id="CHEBI:29105"/>
        <label>1</label>
    </ligand>
</feature>
<dbReference type="InterPro" id="IPR040498">
    <property type="entry name" value="PriA_CRR"/>
</dbReference>
<dbReference type="CDD" id="cd17929">
    <property type="entry name" value="DEXHc_priA"/>
    <property type="match status" value="1"/>
</dbReference>
<dbReference type="GO" id="GO:0006302">
    <property type="term" value="P:double-strand break repair"/>
    <property type="evidence" value="ECO:0007669"/>
    <property type="project" value="InterPro"/>
</dbReference>
<dbReference type="GO" id="GO:0006269">
    <property type="term" value="P:DNA replication, synthesis of primer"/>
    <property type="evidence" value="ECO:0007669"/>
    <property type="project" value="UniProtKB-KW"/>
</dbReference>
<keyword evidence="9 12" id="KW-0238">DNA-binding</keyword>
<dbReference type="PROSITE" id="PS51194">
    <property type="entry name" value="HELICASE_CTER"/>
    <property type="match status" value="1"/>
</dbReference>
<dbReference type="GO" id="GO:0008270">
    <property type="term" value="F:zinc ion binding"/>
    <property type="evidence" value="ECO:0007669"/>
    <property type="project" value="UniProtKB-UniRule"/>
</dbReference>
<dbReference type="Gene3D" id="3.40.50.300">
    <property type="entry name" value="P-loop containing nucleotide triphosphate hydrolases"/>
    <property type="match status" value="2"/>
</dbReference>
<organism evidence="15 16">
    <name type="scientific">Amoebophilus asiaticus (strain 5a2)</name>
    <dbReference type="NCBI Taxonomy" id="452471"/>
    <lineage>
        <taxon>Bacteria</taxon>
        <taxon>Pseudomonadati</taxon>
        <taxon>Bacteroidota</taxon>
        <taxon>Cytophagia</taxon>
        <taxon>Cytophagales</taxon>
        <taxon>Amoebophilaceae</taxon>
        <taxon>Candidatus Amoebophilus</taxon>
    </lineage>
</organism>
<feature type="domain" description="Helicase C-terminal" evidence="14">
    <location>
        <begin position="571"/>
        <end position="725"/>
    </location>
</feature>
<dbReference type="Pfam" id="PF18319">
    <property type="entry name" value="Zn_ribbon_PriA"/>
    <property type="match status" value="1"/>
</dbReference>
<evidence type="ECO:0000259" key="14">
    <source>
        <dbReference type="PROSITE" id="PS51194"/>
    </source>
</evidence>
<dbReference type="RefSeq" id="WP_012472695.1">
    <property type="nucleotide sequence ID" value="NC_010830.1"/>
</dbReference>
<dbReference type="InterPro" id="IPR001650">
    <property type="entry name" value="Helicase_C-like"/>
</dbReference>
<dbReference type="InterPro" id="IPR005259">
    <property type="entry name" value="PriA"/>
</dbReference>
<evidence type="ECO:0000256" key="8">
    <source>
        <dbReference type="ARBA" id="ARBA00022840"/>
    </source>
</evidence>
<evidence type="ECO:0000256" key="11">
    <source>
        <dbReference type="ARBA" id="ARBA00048988"/>
    </source>
</evidence>
<proteinExistence type="inferred from homology"/>
<keyword evidence="7 12" id="KW-0862">Zinc</keyword>
<evidence type="ECO:0000256" key="5">
    <source>
        <dbReference type="ARBA" id="ARBA00022801"/>
    </source>
</evidence>
<evidence type="ECO:0000256" key="2">
    <source>
        <dbReference type="ARBA" id="ARBA00022705"/>
    </source>
</evidence>
<keyword evidence="2 12" id="KW-0235">DNA replication</keyword>
<evidence type="ECO:0000256" key="12">
    <source>
        <dbReference type="HAMAP-Rule" id="MF_00983"/>
    </source>
</evidence>
<evidence type="ECO:0000313" key="16">
    <source>
        <dbReference type="Proteomes" id="UP000001227"/>
    </source>
</evidence>
<sequence length="832" mass="94649">MSSNIHRDSPGYFAELILPLPIAKLLTYGIPLNLVDIVKQGSRVIVSLGKKKILTGIVNKIHQRAPNHPAKNIIDVLDEEPIVNTYQLALFHWIAQYYMCSVGDVVKAALPSGFKLSSQSKIYLHPAFEEDSIPLLENEQLIVATLKNGKPLSYQQIEQLIGQKEAYKQLKKLIHKEIIILVEELQEKYAPKKEKQIALNKNFVDNTAELQALFEKLEKKPKQLDVLLQYMALVSTNLPEQTQSYFIAKKQLLEKDVSSAALQKLIQQDILIEKAVIISRLAQLKAVATPHTTLSPAQTQALLSIENHFKTKNTALLHGITGSGKTEIYVRLIQSVLEQDGQVLYLLPEIGLATQIVQRLNKIFGNKMGVYHSKYASNERVEIWNNVLQNNVQLVIGARSALFLPFDRLQLIIVDEEHETAYKQLDAIPRYHARDAALMLATFHQAKVLLGSATPAIETYYNAQQGKYGLVKLTERFNQTPLPRIELVNLRTEQQRKGIQGEFTSILLQKLESILQQQEQAIIFQNRRGYASYLLCQTCAEVPTCQQCSVSLTYHQFRDALVCHYCGFHCKVPPLCPVCDAPTLKNVGFGTEKIEETLQHFFPNKRVQRMDLDTTRRKHSYEQIIDNLESGQTDILVGTQMITKGLDFGQVSLVGVLDVDRLLYFPDFRANERCFQLITQVSGRAGRRGKQGQVLIQTTNPQLPILQDIINYDYEQMYTQELGERQKFRYPPYIRLIKITCQHTNERLVKECAQVLAGYLCKLVSEDNILGPQAPLVAKVRNQYRIDTWVKLAKSSEPVLLAIKQQIQQATKSLTSEKQFRQIRIIFDVDPI</sequence>
<dbReference type="EC" id="5.6.2.4" evidence="12"/>
<comment type="cofactor">
    <cofactor evidence="12">
        <name>Zn(2+)</name>
        <dbReference type="ChEBI" id="CHEBI:29105"/>
    </cofactor>
    <text evidence="12">Binds 2 zinc ions per subunit.</text>
</comment>
<evidence type="ECO:0000313" key="15">
    <source>
        <dbReference type="EMBL" id="ACE05927.1"/>
    </source>
</evidence>
<keyword evidence="3 12" id="KW-0479">Metal-binding</keyword>
<dbReference type="PANTHER" id="PTHR30580:SF0">
    <property type="entry name" value="PRIMOSOMAL PROTEIN N"/>
    <property type="match status" value="1"/>
</dbReference>
<comment type="subunit">
    <text evidence="12">Component of the replication restart primosome.</text>
</comment>
<evidence type="ECO:0000256" key="1">
    <source>
        <dbReference type="ARBA" id="ARBA00022515"/>
    </source>
</evidence>
<feature type="binding site" evidence="12">
    <location>
        <position position="576"/>
    </location>
    <ligand>
        <name>Zn(2+)</name>
        <dbReference type="ChEBI" id="CHEBI:29105"/>
        <label>1</label>
    </ligand>
</feature>
<reference evidence="15 16" key="1">
    <citation type="journal article" date="2010" name="J. Bacteriol.">
        <title>The genome of the amoeba symbiont 'Candidatus Amoebophilus asiaticus' reveals common mechanisms for host cell interaction among amoeba-associated bacteria.</title>
        <authorList>
            <person name="Schmitz-Esser S."/>
            <person name="Tischler P."/>
            <person name="Arnold R."/>
            <person name="Montanaro J."/>
            <person name="Wagner M."/>
            <person name="Rattei T."/>
            <person name="Horn M."/>
        </authorList>
    </citation>
    <scope>NUCLEOTIDE SEQUENCE [LARGE SCALE GENOMIC DNA]</scope>
    <source>
        <strain evidence="15 16">5a2</strain>
    </source>
</reference>
<feature type="binding site" evidence="12">
    <location>
        <position position="545"/>
    </location>
    <ligand>
        <name>Zn(2+)</name>
        <dbReference type="ChEBI" id="CHEBI:29105"/>
        <label>2</label>
    </ligand>
</feature>
<dbReference type="InterPro" id="IPR027417">
    <property type="entry name" value="P-loop_NTPase"/>
</dbReference>
<dbReference type="STRING" id="452471.Aasi_0524"/>
<evidence type="ECO:0000256" key="10">
    <source>
        <dbReference type="ARBA" id="ARBA00023235"/>
    </source>
</evidence>
<dbReference type="FunFam" id="3.40.50.300:FF:000489">
    <property type="entry name" value="Primosome assembly protein PriA"/>
    <property type="match status" value="1"/>
</dbReference>
<feature type="binding site" evidence="12">
    <location>
        <position position="539"/>
    </location>
    <ligand>
        <name>Zn(2+)</name>
        <dbReference type="ChEBI" id="CHEBI:29105"/>
        <label>1</label>
    </ligand>
</feature>
<feature type="binding site" evidence="12">
    <location>
        <position position="536"/>
    </location>
    <ligand>
        <name>Zn(2+)</name>
        <dbReference type="ChEBI" id="CHEBI:29105"/>
        <label>1</label>
    </ligand>
</feature>
<dbReference type="eggNOG" id="COG1198">
    <property type="taxonomic scope" value="Bacteria"/>
</dbReference>
<keyword evidence="6 12" id="KW-0347">Helicase</keyword>
<evidence type="ECO:0000256" key="3">
    <source>
        <dbReference type="ARBA" id="ARBA00022723"/>
    </source>
</evidence>
<dbReference type="InterPro" id="IPR042115">
    <property type="entry name" value="PriA_3primeBD_sf"/>
</dbReference>
<dbReference type="HAMAP" id="MF_00983">
    <property type="entry name" value="PriA"/>
    <property type="match status" value="1"/>
</dbReference>
<dbReference type="EMBL" id="CP001102">
    <property type="protein sequence ID" value="ACE05927.1"/>
    <property type="molecule type" value="Genomic_DNA"/>
</dbReference>
<dbReference type="Pfam" id="PF17764">
    <property type="entry name" value="PriA_3primeBD"/>
    <property type="match status" value="1"/>
</dbReference>
<dbReference type="GO" id="GO:0006270">
    <property type="term" value="P:DNA replication initiation"/>
    <property type="evidence" value="ECO:0007669"/>
    <property type="project" value="TreeGrafter"/>
</dbReference>
<dbReference type="SUPFAM" id="SSF52540">
    <property type="entry name" value="P-loop containing nucleoside triphosphate hydrolases"/>
    <property type="match status" value="1"/>
</dbReference>
<dbReference type="SMART" id="SM00490">
    <property type="entry name" value="HELICc"/>
    <property type="match status" value="1"/>
</dbReference>
<dbReference type="CDD" id="cd18804">
    <property type="entry name" value="SF2_C_priA"/>
    <property type="match status" value="1"/>
</dbReference>
<dbReference type="InterPro" id="IPR014001">
    <property type="entry name" value="Helicase_ATP-bd"/>
</dbReference>
<keyword evidence="4 12" id="KW-0547">Nucleotide-binding</keyword>
<dbReference type="HOGENOM" id="CLU_013353_1_1_10"/>
<keyword evidence="10 12" id="KW-0413">Isomerase</keyword>
<dbReference type="InterPro" id="IPR041236">
    <property type="entry name" value="PriA_C"/>
</dbReference>
<dbReference type="GO" id="GO:0043138">
    <property type="term" value="F:3'-5' DNA helicase activity"/>
    <property type="evidence" value="ECO:0007669"/>
    <property type="project" value="UniProtKB-EC"/>
</dbReference>
<dbReference type="NCBIfam" id="TIGR00595">
    <property type="entry name" value="priA"/>
    <property type="match status" value="1"/>
</dbReference>
<comment type="similarity">
    <text evidence="12">Belongs to the helicase family. PriA subfamily.</text>
</comment>
<dbReference type="GO" id="GO:0006310">
    <property type="term" value="P:DNA recombination"/>
    <property type="evidence" value="ECO:0007669"/>
    <property type="project" value="InterPro"/>
</dbReference>
<dbReference type="GO" id="GO:0005524">
    <property type="term" value="F:ATP binding"/>
    <property type="evidence" value="ECO:0007669"/>
    <property type="project" value="UniProtKB-UniRule"/>
</dbReference>
<keyword evidence="8 12" id="KW-0067">ATP-binding</keyword>
<gene>
    <name evidence="12" type="primary">priA</name>
    <name evidence="15" type="ordered locus">Aasi_0524</name>
</gene>
<feature type="binding site" evidence="12">
    <location>
        <position position="566"/>
    </location>
    <ligand>
        <name>Zn(2+)</name>
        <dbReference type="ChEBI" id="CHEBI:29105"/>
        <label>2</label>
    </ligand>
</feature>
<dbReference type="Pfam" id="PF18074">
    <property type="entry name" value="PriA_C"/>
    <property type="match status" value="1"/>
</dbReference>
<dbReference type="Gene3D" id="3.40.1440.60">
    <property type="entry name" value="PriA, 3(prime) DNA-binding domain"/>
    <property type="match status" value="1"/>
</dbReference>
<keyword evidence="16" id="KW-1185">Reference proteome</keyword>
<dbReference type="OrthoDB" id="9759544at2"/>
<dbReference type="GO" id="GO:1990077">
    <property type="term" value="C:primosome complex"/>
    <property type="evidence" value="ECO:0007669"/>
    <property type="project" value="UniProtKB-UniRule"/>
</dbReference>
<accession>B3ERS5</accession>
<dbReference type="InterPro" id="IPR041222">
    <property type="entry name" value="PriA_3primeBD"/>
</dbReference>
<keyword evidence="5 12" id="KW-0378">Hydrolase</keyword>
<dbReference type="Pfam" id="PF00271">
    <property type="entry name" value="Helicase_C"/>
    <property type="match status" value="1"/>
</dbReference>
<feature type="binding site" evidence="12">
    <location>
        <position position="563"/>
    </location>
    <ligand>
        <name>Zn(2+)</name>
        <dbReference type="ChEBI" id="CHEBI:29105"/>
        <label>2</label>
    </ligand>
</feature>
<name>B3ERS5_AMOA5</name>
<dbReference type="InterPro" id="IPR011545">
    <property type="entry name" value="DEAD/DEAH_box_helicase_dom"/>
</dbReference>
<evidence type="ECO:0000256" key="9">
    <source>
        <dbReference type="ARBA" id="ARBA00023125"/>
    </source>
</evidence>
<protein>
    <recommendedName>
        <fullName evidence="12">Replication restart protein PriA</fullName>
    </recommendedName>
    <alternativeName>
        <fullName evidence="12">ATP-dependent DNA helicase PriA</fullName>
        <ecNumber evidence="12">5.6.2.4</ecNumber>
    </alternativeName>
    <alternativeName>
        <fullName evidence="12">DNA 3'-5' helicase PriA</fullName>
    </alternativeName>
</protein>
<evidence type="ECO:0000256" key="7">
    <source>
        <dbReference type="ARBA" id="ARBA00022833"/>
    </source>
</evidence>
<comment type="catalytic activity">
    <reaction evidence="12">
        <text>Couples ATP hydrolysis with the unwinding of duplex DNA by translocating in the 3'-5' direction.</text>
        <dbReference type="EC" id="5.6.2.4"/>
    </reaction>
</comment>
<dbReference type="PROSITE" id="PS51192">
    <property type="entry name" value="HELICASE_ATP_BIND_1"/>
    <property type="match status" value="1"/>
</dbReference>
<dbReference type="GO" id="GO:0016887">
    <property type="term" value="F:ATP hydrolysis activity"/>
    <property type="evidence" value="ECO:0007669"/>
    <property type="project" value="RHEA"/>
</dbReference>
<feature type="domain" description="Helicase ATP-binding" evidence="13">
    <location>
        <begin position="306"/>
        <end position="473"/>
    </location>
</feature>
<dbReference type="Proteomes" id="UP000001227">
    <property type="component" value="Chromosome"/>
</dbReference>
<evidence type="ECO:0000256" key="6">
    <source>
        <dbReference type="ARBA" id="ARBA00022806"/>
    </source>
</evidence>
<comment type="catalytic activity">
    <reaction evidence="11 12">
        <text>ATP + H2O = ADP + phosphate + H(+)</text>
        <dbReference type="Rhea" id="RHEA:13065"/>
        <dbReference type="ChEBI" id="CHEBI:15377"/>
        <dbReference type="ChEBI" id="CHEBI:15378"/>
        <dbReference type="ChEBI" id="CHEBI:30616"/>
        <dbReference type="ChEBI" id="CHEBI:43474"/>
        <dbReference type="ChEBI" id="CHEBI:456216"/>
        <dbReference type="EC" id="5.6.2.4"/>
    </reaction>
</comment>
<dbReference type="Pfam" id="PF00270">
    <property type="entry name" value="DEAD"/>
    <property type="match status" value="1"/>
</dbReference>